<dbReference type="PANTHER" id="PTHR36785">
    <property type="entry name" value="OS05G0502500 PROTEIN"/>
    <property type="match status" value="1"/>
</dbReference>
<dbReference type="Gramene" id="AET1Gv20766700.2">
    <property type="protein sequence ID" value="AET1Gv20766700.2"/>
    <property type="gene ID" value="AET1Gv20766700"/>
</dbReference>
<name>A0A452ZGV8_AEGTS</name>
<keyword evidence="3" id="KW-1185">Reference proteome</keyword>
<evidence type="ECO:0000313" key="3">
    <source>
        <dbReference type="Proteomes" id="UP000015105"/>
    </source>
</evidence>
<feature type="transmembrane region" description="Helical" evidence="1">
    <location>
        <begin position="190"/>
        <end position="213"/>
    </location>
</feature>
<protein>
    <submittedName>
        <fullName evidence="2">Uncharacterized protein</fullName>
    </submittedName>
</protein>
<reference evidence="3" key="2">
    <citation type="journal article" date="2017" name="Nat. Plants">
        <title>The Aegilops tauschii genome reveals multiple impacts of transposons.</title>
        <authorList>
            <person name="Zhao G."/>
            <person name="Zou C."/>
            <person name="Li K."/>
            <person name="Wang K."/>
            <person name="Li T."/>
            <person name="Gao L."/>
            <person name="Zhang X."/>
            <person name="Wang H."/>
            <person name="Yang Z."/>
            <person name="Liu X."/>
            <person name="Jiang W."/>
            <person name="Mao L."/>
            <person name="Kong X."/>
            <person name="Jiao Y."/>
            <person name="Jia J."/>
        </authorList>
    </citation>
    <scope>NUCLEOTIDE SEQUENCE [LARGE SCALE GENOMIC DNA]</scope>
    <source>
        <strain evidence="3">cv. AL8/78</strain>
    </source>
</reference>
<dbReference type="EnsemblPlants" id="AET1Gv20766700.2">
    <property type="protein sequence ID" value="AET1Gv20766700.2"/>
    <property type="gene ID" value="AET1Gv20766700"/>
</dbReference>
<dbReference type="Proteomes" id="UP000015105">
    <property type="component" value="Chromosome 1D"/>
</dbReference>
<keyword evidence="1" id="KW-0472">Membrane</keyword>
<dbReference type="AlphaFoldDB" id="A0A452ZGV8"/>
<proteinExistence type="predicted"/>
<reference evidence="2" key="4">
    <citation type="submission" date="2019-03" db="UniProtKB">
        <authorList>
            <consortium name="EnsemblPlants"/>
        </authorList>
    </citation>
    <scope>IDENTIFICATION</scope>
</reference>
<reference evidence="2" key="5">
    <citation type="journal article" date="2021" name="G3 (Bethesda)">
        <title>Aegilops tauschii genome assembly Aet v5.0 features greater sequence contiguity and improved annotation.</title>
        <authorList>
            <person name="Wang L."/>
            <person name="Zhu T."/>
            <person name="Rodriguez J.C."/>
            <person name="Deal K.R."/>
            <person name="Dubcovsky J."/>
            <person name="McGuire P.E."/>
            <person name="Lux T."/>
            <person name="Spannagl M."/>
            <person name="Mayer K.F.X."/>
            <person name="Baldrich P."/>
            <person name="Meyers B.C."/>
            <person name="Huo N."/>
            <person name="Gu Y.Q."/>
            <person name="Zhou H."/>
            <person name="Devos K.M."/>
            <person name="Bennetzen J.L."/>
            <person name="Unver T."/>
            <person name="Budak H."/>
            <person name="Gulick P.J."/>
            <person name="Galiba G."/>
            <person name="Kalapos B."/>
            <person name="Nelson D.R."/>
            <person name="Li P."/>
            <person name="You F.M."/>
            <person name="Luo M.C."/>
            <person name="Dvorak J."/>
        </authorList>
    </citation>
    <scope>NUCLEOTIDE SEQUENCE [LARGE SCALE GENOMIC DNA]</scope>
    <source>
        <strain evidence="2">cv. AL8/78</strain>
    </source>
</reference>
<sequence>STASAYVFSSTPIFQVAVRGRLLTQIPFNFTTKIVERKIKPNQKNKNKIEITRTEGKKSPKISWRLFSNPPFPSMATLQHALLTPSPLCCCSHALLHPRARKISPRYPDGAFSMAKPFLRRELPERGGTLARRMAGGRRLGVAGAGKGPFFGGGRRQGSTGRGRVVANLAFVALVAYLVVSGQFRWLLDAIVSLWLLTVLLPIVGLGALIFFAQRNILQSDCPNCGKSFRILKTSVKNGPQFCPYCTQPFSVQGDKFVREAASFSSGRTPTKAQQAFNELFNRGSNGKAPSGSGMIVDVEAEVTDIE</sequence>
<reference evidence="2" key="3">
    <citation type="journal article" date="2017" name="Nature">
        <title>Genome sequence of the progenitor of the wheat D genome Aegilops tauschii.</title>
        <authorList>
            <person name="Luo M.C."/>
            <person name="Gu Y.Q."/>
            <person name="Puiu D."/>
            <person name="Wang H."/>
            <person name="Twardziok S.O."/>
            <person name="Deal K.R."/>
            <person name="Huo N."/>
            <person name="Zhu T."/>
            <person name="Wang L."/>
            <person name="Wang Y."/>
            <person name="McGuire P.E."/>
            <person name="Liu S."/>
            <person name="Long H."/>
            <person name="Ramasamy R.K."/>
            <person name="Rodriguez J.C."/>
            <person name="Van S.L."/>
            <person name="Yuan L."/>
            <person name="Wang Z."/>
            <person name="Xia Z."/>
            <person name="Xiao L."/>
            <person name="Anderson O.D."/>
            <person name="Ouyang S."/>
            <person name="Liang Y."/>
            <person name="Zimin A.V."/>
            <person name="Pertea G."/>
            <person name="Qi P."/>
            <person name="Bennetzen J.L."/>
            <person name="Dai X."/>
            <person name="Dawson M.W."/>
            <person name="Muller H.G."/>
            <person name="Kugler K."/>
            <person name="Rivarola-Duarte L."/>
            <person name="Spannagl M."/>
            <person name="Mayer K.F.X."/>
            <person name="Lu F.H."/>
            <person name="Bevan M.W."/>
            <person name="Leroy P."/>
            <person name="Li P."/>
            <person name="You F.M."/>
            <person name="Sun Q."/>
            <person name="Liu Z."/>
            <person name="Lyons E."/>
            <person name="Wicker T."/>
            <person name="Salzberg S.L."/>
            <person name="Devos K.M."/>
            <person name="Dvorak J."/>
        </authorList>
    </citation>
    <scope>NUCLEOTIDE SEQUENCE [LARGE SCALE GENOMIC DNA]</scope>
    <source>
        <strain evidence="2">cv. AL8/78</strain>
    </source>
</reference>
<feature type="transmembrane region" description="Helical" evidence="1">
    <location>
        <begin position="165"/>
        <end position="184"/>
    </location>
</feature>
<keyword evidence="1" id="KW-1133">Transmembrane helix</keyword>
<dbReference type="PANTHER" id="PTHR36785:SF1">
    <property type="entry name" value="OS05G0502500 PROTEIN"/>
    <property type="match status" value="1"/>
</dbReference>
<evidence type="ECO:0000256" key="1">
    <source>
        <dbReference type="SAM" id="Phobius"/>
    </source>
</evidence>
<evidence type="ECO:0000313" key="2">
    <source>
        <dbReference type="EnsemblPlants" id="AET1Gv20766700.2"/>
    </source>
</evidence>
<organism evidence="2 3">
    <name type="scientific">Aegilops tauschii subsp. strangulata</name>
    <name type="common">Goatgrass</name>
    <dbReference type="NCBI Taxonomy" id="200361"/>
    <lineage>
        <taxon>Eukaryota</taxon>
        <taxon>Viridiplantae</taxon>
        <taxon>Streptophyta</taxon>
        <taxon>Embryophyta</taxon>
        <taxon>Tracheophyta</taxon>
        <taxon>Spermatophyta</taxon>
        <taxon>Magnoliopsida</taxon>
        <taxon>Liliopsida</taxon>
        <taxon>Poales</taxon>
        <taxon>Poaceae</taxon>
        <taxon>BOP clade</taxon>
        <taxon>Pooideae</taxon>
        <taxon>Triticodae</taxon>
        <taxon>Triticeae</taxon>
        <taxon>Triticinae</taxon>
        <taxon>Aegilops</taxon>
    </lineage>
</organism>
<keyword evidence="1" id="KW-0812">Transmembrane</keyword>
<reference evidence="3" key="1">
    <citation type="journal article" date="2014" name="Science">
        <title>Ancient hybridizations among the ancestral genomes of bread wheat.</title>
        <authorList>
            <consortium name="International Wheat Genome Sequencing Consortium,"/>
            <person name="Marcussen T."/>
            <person name="Sandve S.R."/>
            <person name="Heier L."/>
            <person name="Spannagl M."/>
            <person name="Pfeifer M."/>
            <person name="Jakobsen K.S."/>
            <person name="Wulff B.B."/>
            <person name="Steuernagel B."/>
            <person name="Mayer K.F."/>
            <person name="Olsen O.A."/>
        </authorList>
    </citation>
    <scope>NUCLEOTIDE SEQUENCE [LARGE SCALE GENOMIC DNA]</scope>
    <source>
        <strain evidence="3">cv. AL8/78</strain>
    </source>
</reference>
<accession>A0A452ZGV8</accession>
<dbReference type="STRING" id="200361.A0A452ZGV8"/>